<evidence type="ECO:0000256" key="4">
    <source>
        <dbReference type="ARBA" id="ARBA00022701"/>
    </source>
</evidence>
<dbReference type="InterPro" id="IPR038586">
    <property type="entry name" value="Tctex-1-like_sf"/>
</dbReference>
<keyword evidence="5" id="KW-0243">Dynein</keyword>
<dbReference type="AlphaFoldDB" id="A0A8R1W4W4"/>
<dbReference type="OrthoDB" id="10059120at2759"/>
<keyword evidence="7" id="KW-0206">Cytoskeleton</keyword>
<dbReference type="PANTHER" id="PTHR21255:SF4">
    <property type="entry name" value="DYNEIN LIGHT CHAIN TCTEX-TYPE"/>
    <property type="match status" value="1"/>
</dbReference>
<dbReference type="PANTHER" id="PTHR21255">
    <property type="entry name" value="T-COMPLEX-ASSOCIATED-TESTIS-EXPRESSED 1/ DYNEIN LIGHT CHAIN"/>
    <property type="match status" value="1"/>
</dbReference>
<evidence type="ECO:0000256" key="2">
    <source>
        <dbReference type="ARBA" id="ARBA00005361"/>
    </source>
</evidence>
<keyword evidence="9" id="KW-1185">Reference proteome</keyword>
<accession>A0A8R1W4W4</accession>
<dbReference type="GeneID" id="100162645"/>
<protein>
    <submittedName>
        <fullName evidence="8">Uncharacterized protein</fullName>
    </submittedName>
</protein>
<keyword evidence="6" id="KW-0505">Motor protein</keyword>
<dbReference type="Gene3D" id="3.30.1140.40">
    <property type="entry name" value="Tctex-1"/>
    <property type="match status" value="1"/>
</dbReference>
<proteinExistence type="inferred from homology"/>
<reference evidence="9" key="1">
    <citation type="submission" date="2010-06" db="EMBL/GenBank/DDBJ databases">
        <authorList>
            <person name="Jiang H."/>
            <person name="Abraham K."/>
            <person name="Ali S."/>
            <person name="Alsbrooks S.L."/>
            <person name="Anim B.N."/>
            <person name="Anosike U.S."/>
            <person name="Attaway T."/>
            <person name="Bandaranaike D.P."/>
            <person name="Battles P.K."/>
            <person name="Bell S.N."/>
            <person name="Bell A.V."/>
            <person name="Beltran B."/>
            <person name="Bickham C."/>
            <person name="Bustamante Y."/>
            <person name="Caleb T."/>
            <person name="Canada A."/>
            <person name="Cardenas V."/>
            <person name="Carter K."/>
            <person name="Chacko J."/>
            <person name="Chandrabose M.N."/>
            <person name="Chavez D."/>
            <person name="Chavez A."/>
            <person name="Chen L."/>
            <person name="Chu H.-S."/>
            <person name="Claassen K.J."/>
            <person name="Cockrell R."/>
            <person name="Collins M."/>
            <person name="Cooper J.A."/>
            <person name="Cree A."/>
            <person name="Curry S.M."/>
            <person name="Da Y."/>
            <person name="Dao M.D."/>
            <person name="Das B."/>
            <person name="Davila M.-L."/>
            <person name="Davy-Carroll L."/>
            <person name="Denson S."/>
            <person name="Dinh H."/>
            <person name="Ebong V.E."/>
            <person name="Edwards J.R."/>
            <person name="Egan A."/>
            <person name="El-Daye J."/>
            <person name="Escobedo L."/>
            <person name="Fernandez S."/>
            <person name="Fernando P.R."/>
            <person name="Flagg N."/>
            <person name="Forbes L.D."/>
            <person name="Fowler R.G."/>
            <person name="Fu Q."/>
            <person name="Gabisi R.A."/>
            <person name="Ganer J."/>
            <person name="Garbino Pronczuk A."/>
            <person name="Garcia R.M."/>
            <person name="Garner T."/>
            <person name="Garrett T.E."/>
            <person name="Gonzalez D.A."/>
            <person name="Hamid H."/>
            <person name="Hawkins E.S."/>
            <person name="Hirani K."/>
            <person name="Hogues M.E."/>
            <person name="Hollins B."/>
            <person name="Hsiao C.-H."/>
            <person name="Jabil R."/>
            <person name="James M.L."/>
            <person name="Jhangiani S.N."/>
            <person name="Johnson B."/>
            <person name="Johnson Q."/>
            <person name="Joshi V."/>
            <person name="Kalu J.B."/>
            <person name="Kam C."/>
            <person name="Kashfia A."/>
            <person name="Keebler J."/>
            <person name="Kisamo H."/>
            <person name="Kovar C.L."/>
            <person name="Lago L.A."/>
            <person name="Lai C.-Y."/>
            <person name="Laidlaw J."/>
            <person name="Lara F."/>
            <person name="Le T.-K."/>
            <person name="Lee S.L."/>
            <person name="Legall F.H."/>
            <person name="Lemon S.J."/>
            <person name="Lewis L.R."/>
            <person name="Li B."/>
            <person name="Liu Y."/>
            <person name="Liu Y.-S."/>
            <person name="Lopez J."/>
            <person name="Lozado R.J."/>
            <person name="Lu J."/>
            <person name="Madu R.C."/>
            <person name="Maheshwari M."/>
            <person name="Maheshwari R."/>
            <person name="Malloy K."/>
            <person name="Martinez E."/>
            <person name="Mathew T."/>
            <person name="Mercado I.C."/>
            <person name="Mercado C."/>
            <person name="Meyer B."/>
            <person name="Montgomery K."/>
            <person name="Morgan M.B."/>
            <person name="Munidasa M."/>
            <person name="Nazareth L.V."/>
            <person name="Nelson J."/>
            <person name="Ng B.M."/>
            <person name="Nguyen N.B."/>
            <person name="Nguyen P.Q."/>
            <person name="Nguyen T."/>
            <person name="Obregon M."/>
            <person name="Okwuonu G.O."/>
            <person name="Onwere C.G."/>
            <person name="Orozco G."/>
            <person name="Parra A."/>
            <person name="Patel S."/>
            <person name="Patil S."/>
            <person name="Perez A."/>
            <person name="Perez Y."/>
            <person name="Pham C."/>
            <person name="Primus E.L."/>
            <person name="Pu L.-L."/>
            <person name="Puazo M."/>
            <person name="Qin X."/>
            <person name="Quiroz J.B."/>
            <person name="Reese J."/>
            <person name="Richards S."/>
            <person name="Rives C.M."/>
            <person name="Robberts R."/>
            <person name="Ruiz S.J."/>
            <person name="Ruiz M.J."/>
            <person name="Santibanez J."/>
            <person name="Schneider B.W."/>
            <person name="Sisson I."/>
            <person name="Smith M."/>
            <person name="Sodergren E."/>
            <person name="Song X.-Z."/>
            <person name="Song B.B."/>
            <person name="Summersgill H."/>
            <person name="Thelus R."/>
            <person name="Thornton R.D."/>
            <person name="Trejos Z.Y."/>
            <person name="Usmani K."/>
            <person name="Vattathil S."/>
            <person name="Villasana D."/>
            <person name="Walker D.L."/>
            <person name="Wang S."/>
            <person name="Wang K."/>
            <person name="White C.S."/>
            <person name="Williams A.C."/>
            <person name="Williamson J."/>
            <person name="Wilson K."/>
            <person name="Woghiren I.O."/>
            <person name="Woodworth J.R."/>
            <person name="Worley K.C."/>
            <person name="Wright R.A."/>
            <person name="Wu W."/>
            <person name="Young L."/>
            <person name="Zhang L."/>
            <person name="Zhang J."/>
            <person name="Zhu Y."/>
            <person name="Muzny D.M."/>
            <person name="Weinstock G."/>
            <person name="Gibbs R.A."/>
        </authorList>
    </citation>
    <scope>NUCLEOTIDE SEQUENCE [LARGE SCALE GENOMIC DNA]</scope>
    <source>
        <strain evidence="9">LSR1</strain>
    </source>
</reference>
<evidence type="ECO:0000256" key="6">
    <source>
        <dbReference type="ARBA" id="ARBA00023175"/>
    </source>
</evidence>
<keyword evidence="4" id="KW-0493">Microtubule</keyword>
<sequence>MMVEVNEQTLFIVDEVSDIVKDSIEHLIGSELYQQNMVNKWTDSVVENCLTRFCKLAKPFKYIITCDIMQKNGAGFHAASSCYWDNLTDSSCTVRWENKTMYVIVSVFGLAI</sequence>
<evidence type="ECO:0000256" key="1">
    <source>
        <dbReference type="ARBA" id="ARBA00004245"/>
    </source>
</evidence>
<comment type="similarity">
    <text evidence="2">Belongs to the dynein light chain Tctex-type family.</text>
</comment>
<dbReference type="KEGG" id="api:100162645"/>
<dbReference type="RefSeq" id="XP_001945486.2">
    <property type="nucleotide sequence ID" value="XM_001945451.3"/>
</dbReference>
<organism evidence="8 9">
    <name type="scientific">Acyrthosiphon pisum</name>
    <name type="common">Pea aphid</name>
    <dbReference type="NCBI Taxonomy" id="7029"/>
    <lineage>
        <taxon>Eukaryota</taxon>
        <taxon>Metazoa</taxon>
        <taxon>Ecdysozoa</taxon>
        <taxon>Arthropoda</taxon>
        <taxon>Hexapoda</taxon>
        <taxon>Insecta</taxon>
        <taxon>Pterygota</taxon>
        <taxon>Neoptera</taxon>
        <taxon>Paraneoptera</taxon>
        <taxon>Hemiptera</taxon>
        <taxon>Sternorrhyncha</taxon>
        <taxon>Aphidomorpha</taxon>
        <taxon>Aphidoidea</taxon>
        <taxon>Aphididae</taxon>
        <taxon>Macrosiphini</taxon>
        <taxon>Acyrthosiphon</taxon>
    </lineage>
</organism>
<dbReference type="GO" id="GO:0045505">
    <property type="term" value="F:dynein intermediate chain binding"/>
    <property type="evidence" value="ECO:0007669"/>
    <property type="project" value="TreeGrafter"/>
</dbReference>
<evidence type="ECO:0000313" key="8">
    <source>
        <dbReference type="EnsemblMetazoa" id="XP_001945486.2"/>
    </source>
</evidence>
<dbReference type="EnsemblMetazoa" id="XM_001945451.3">
    <property type="protein sequence ID" value="XP_001945486.2"/>
    <property type="gene ID" value="LOC100162645"/>
</dbReference>
<evidence type="ECO:0000256" key="5">
    <source>
        <dbReference type="ARBA" id="ARBA00023017"/>
    </source>
</evidence>
<comment type="subcellular location">
    <subcellularLocation>
        <location evidence="1">Cytoplasm</location>
        <location evidence="1">Cytoskeleton</location>
    </subcellularLocation>
</comment>
<dbReference type="FunFam" id="3.30.1140.40:FF:000001">
    <property type="entry name" value="Dynein light chain Tctex-type 1"/>
    <property type="match status" value="1"/>
</dbReference>
<evidence type="ECO:0000256" key="7">
    <source>
        <dbReference type="ARBA" id="ARBA00023212"/>
    </source>
</evidence>
<dbReference type="GO" id="GO:0005737">
    <property type="term" value="C:cytoplasm"/>
    <property type="evidence" value="ECO:0007669"/>
    <property type="project" value="TreeGrafter"/>
</dbReference>
<evidence type="ECO:0000313" key="9">
    <source>
        <dbReference type="Proteomes" id="UP000007819"/>
    </source>
</evidence>
<dbReference type="Proteomes" id="UP000007819">
    <property type="component" value="Chromosome X"/>
</dbReference>
<dbReference type="GO" id="GO:0005874">
    <property type="term" value="C:microtubule"/>
    <property type="evidence" value="ECO:0007669"/>
    <property type="project" value="UniProtKB-KW"/>
</dbReference>
<dbReference type="GO" id="GO:0007018">
    <property type="term" value="P:microtubule-based movement"/>
    <property type="evidence" value="ECO:0007669"/>
    <property type="project" value="TreeGrafter"/>
</dbReference>
<name>A0A8R1W4W4_ACYPI</name>
<evidence type="ECO:0000256" key="3">
    <source>
        <dbReference type="ARBA" id="ARBA00022490"/>
    </source>
</evidence>
<keyword evidence="3" id="KW-0963">Cytoplasm</keyword>
<dbReference type="Pfam" id="PF03645">
    <property type="entry name" value="Tctex-1"/>
    <property type="match status" value="1"/>
</dbReference>
<dbReference type="InterPro" id="IPR005334">
    <property type="entry name" value="Tctex-1-like"/>
</dbReference>
<dbReference type="GO" id="GO:0005868">
    <property type="term" value="C:cytoplasmic dynein complex"/>
    <property type="evidence" value="ECO:0007669"/>
    <property type="project" value="TreeGrafter"/>
</dbReference>
<reference evidence="8" key="2">
    <citation type="submission" date="2022-06" db="UniProtKB">
        <authorList>
            <consortium name="EnsemblMetazoa"/>
        </authorList>
    </citation>
    <scope>IDENTIFICATION</scope>
</reference>